<dbReference type="PANTHER" id="PTHR34874:SF1">
    <property type="entry name" value="PROTEIN YCHN"/>
    <property type="match status" value="1"/>
</dbReference>
<evidence type="ECO:0000313" key="9">
    <source>
        <dbReference type="Proteomes" id="UP000585609"/>
    </source>
</evidence>
<dbReference type="InterPro" id="IPR003787">
    <property type="entry name" value="Sulphur_relay_DsrE/F-like"/>
</dbReference>
<organism evidence="2 9">
    <name type="scientific">Candidatus Hakubella thermalkaliphila</name>
    <dbReference type="NCBI Taxonomy" id="2754717"/>
    <lineage>
        <taxon>Bacteria</taxon>
        <taxon>Bacillati</taxon>
        <taxon>Actinomycetota</taxon>
        <taxon>Actinomycetota incertae sedis</taxon>
        <taxon>Candidatus Hakubellales</taxon>
        <taxon>Candidatus Hakubellaceae</taxon>
        <taxon>Candidatus Hakubella</taxon>
    </lineage>
</organism>
<dbReference type="SUPFAM" id="SSF75169">
    <property type="entry name" value="DsrEFH-like"/>
    <property type="match status" value="1"/>
</dbReference>
<dbReference type="Proteomes" id="UP000561271">
    <property type="component" value="Unassembled WGS sequence"/>
</dbReference>
<evidence type="ECO:0000313" key="6">
    <source>
        <dbReference type="Proteomes" id="UP000561271"/>
    </source>
</evidence>
<evidence type="ECO:0000313" key="5">
    <source>
        <dbReference type="EMBL" id="GFP39792.1"/>
    </source>
</evidence>
<reference evidence="6 7" key="1">
    <citation type="journal article" date="2020" name="Front. Microbiol.">
        <title>Single-cell genomics of novel Actinobacteria with the Wood-Ljungdahl pathway discovered in a serpentinizing system.</title>
        <authorList>
            <person name="Merino N."/>
            <person name="Kawai M."/>
            <person name="Boyd E.S."/>
            <person name="Colman D.R."/>
            <person name="McGlynn S.E."/>
            <person name="Nealson K.H."/>
            <person name="Kurokawa K."/>
            <person name="Hongoh Y."/>
        </authorList>
    </citation>
    <scope>NUCLEOTIDE SEQUENCE [LARGE SCALE GENOMIC DNA]</scope>
    <source>
        <strain evidence="1 8">S03</strain>
        <strain evidence="2 9">S09_30</strain>
        <strain evidence="3 10">S34</strain>
        <strain evidence="4 6">S44</strain>
        <strain evidence="5 7">S47</strain>
    </source>
</reference>
<evidence type="ECO:0000313" key="7">
    <source>
        <dbReference type="Proteomes" id="UP000569018"/>
    </source>
</evidence>
<keyword evidence="10" id="KW-1185">Reference proteome</keyword>
<dbReference type="EMBL" id="BLRZ01000068">
    <property type="protein sequence ID" value="GFP30457.1"/>
    <property type="molecule type" value="Genomic_DNA"/>
</dbReference>
<evidence type="ECO:0000313" key="2">
    <source>
        <dbReference type="EMBL" id="GFP23539.1"/>
    </source>
</evidence>
<dbReference type="GO" id="GO:0005829">
    <property type="term" value="C:cytosol"/>
    <property type="evidence" value="ECO:0007669"/>
    <property type="project" value="TreeGrafter"/>
</dbReference>
<dbReference type="Pfam" id="PF02635">
    <property type="entry name" value="DsrE"/>
    <property type="match status" value="1"/>
</dbReference>
<dbReference type="EMBL" id="BLSD01000090">
    <property type="protein sequence ID" value="GFP39792.1"/>
    <property type="molecule type" value="Genomic_DNA"/>
</dbReference>
<protein>
    <submittedName>
        <fullName evidence="2">tRNA 2-thiouridine synthesizing protein D</fullName>
    </submittedName>
</protein>
<dbReference type="RefSeq" id="WP_176231594.1">
    <property type="nucleotide sequence ID" value="NZ_BLRU01000014.1"/>
</dbReference>
<sequence>MATITVVVGEPPYGKERLYTTFRFVLAALHEGHSVNLFLFEDSVFVAKKGQKPPEMPALLDERMPNCEELLKAAIKEGAKVKICGVCASERSLSQSEVLEGAEITSMRDLVQWVLDSDKVISF</sequence>
<dbReference type="Proteomes" id="UP000574717">
    <property type="component" value="Unassembled WGS sequence"/>
</dbReference>
<evidence type="ECO:0000313" key="3">
    <source>
        <dbReference type="EMBL" id="GFP30457.1"/>
    </source>
</evidence>
<evidence type="ECO:0000313" key="8">
    <source>
        <dbReference type="Proteomes" id="UP000574717"/>
    </source>
</evidence>
<comment type="caution">
    <text evidence="2">The sequence shown here is derived from an EMBL/GenBank/DDBJ whole genome shotgun (WGS) entry which is preliminary data.</text>
</comment>
<dbReference type="InterPro" id="IPR027396">
    <property type="entry name" value="DsrEFH-like"/>
</dbReference>
<accession>A0A6V8NT77</accession>
<dbReference type="Gene3D" id="3.40.1260.10">
    <property type="entry name" value="DsrEFH-like"/>
    <property type="match status" value="1"/>
</dbReference>
<dbReference type="Proteomes" id="UP000585609">
    <property type="component" value="Unassembled WGS sequence"/>
</dbReference>
<dbReference type="EMBL" id="BLRU01000014">
    <property type="protein sequence ID" value="GFP18797.1"/>
    <property type="molecule type" value="Genomic_DNA"/>
</dbReference>
<dbReference type="PANTHER" id="PTHR34874">
    <property type="entry name" value="PROTEIN YCHN"/>
    <property type="match status" value="1"/>
</dbReference>
<evidence type="ECO:0000313" key="1">
    <source>
        <dbReference type="EMBL" id="GFP18797.1"/>
    </source>
</evidence>
<dbReference type="Proteomes" id="UP000569018">
    <property type="component" value="Unassembled WGS sequence"/>
</dbReference>
<evidence type="ECO:0000313" key="10">
    <source>
        <dbReference type="Proteomes" id="UP000588083"/>
    </source>
</evidence>
<name>A0A6V8NT77_9ACTN</name>
<dbReference type="EMBL" id="BLSC01000077">
    <property type="protein sequence ID" value="GFP37353.1"/>
    <property type="molecule type" value="Genomic_DNA"/>
</dbReference>
<dbReference type="Proteomes" id="UP000588083">
    <property type="component" value="Unassembled WGS sequence"/>
</dbReference>
<gene>
    <name evidence="1" type="ORF">HKBW3S03_00302</name>
    <name evidence="2" type="ORF">HKBW3S09_01005</name>
    <name evidence="3" type="ORF">HKBW3S34_01378</name>
    <name evidence="4" type="ORF">HKBW3S44_01033</name>
    <name evidence="5" type="ORF">HKBW3S47_01490</name>
</gene>
<dbReference type="AlphaFoldDB" id="A0A6V8NT77"/>
<dbReference type="EMBL" id="BLRW01000131">
    <property type="protein sequence ID" value="GFP23539.1"/>
    <property type="molecule type" value="Genomic_DNA"/>
</dbReference>
<proteinExistence type="predicted"/>
<evidence type="ECO:0000313" key="4">
    <source>
        <dbReference type="EMBL" id="GFP37353.1"/>
    </source>
</evidence>